<accession>A0A075WYY2</accession>
<dbReference type="PaxDb" id="289377-HL41_03235"/>
<dbReference type="RefSeq" id="WP_038061822.1">
    <property type="nucleotide sequence ID" value="NZ_CP008796.1"/>
</dbReference>
<dbReference type="KEGG" id="tcm:HL41_03235"/>
<dbReference type="GO" id="GO:0035438">
    <property type="term" value="F:cyclic-di-GMP binding"/>
    <property type="evidence" value="ECO:0007669"/>
    <property type="project" value="InterPro"/>
</dbReference>
<gene>
    <name evidence="2" type="ORF">HL41_03235</name>
</gene>
<name>A0A075WYY2_9BACT</name>
<reference evidence="2 3" key="1">
    <citation type="journal article" date="2015" name="Genome Announc.">
        <title>Genome Sequence of a Sulfate-Reducing Thermophilic Bacterium, Thermodesulfobacterium commune DSM 2178T (Phylum Thermodesulfobacteria).</title>
        <authorList>
            <person name="Bhatnagar S."/>
            <person name="Badger J.H."/>
            <person name="Madupu R."/>
            <person name="Khouri H.M."/>
            <person name="O'Connor E.M."/>
            <person name="Robb F.T."/>
            <person name="Ward N.L."/>
            <person name="Eisen J.A."/>
        </authorList>
    </citation>
    <scope>NUCLEOTIDE SEQUENCE [LARGE SCALE GENOMIC DNA]</scope>
    <source>
        <strain evidence="2 3">DSM 2178</strain>
    </source>
</reference>
<evidence type="ECO:0000313" key="3">
    <source>
        <dbReference type="Proteomes" id="UP000028481"/>
    </source>
</evidence>
<dbReference type="Gene3D" id="2.40.10.220">
    <property type="entry name" value="predicted glycosyltransferase like domains"/>
    <property type="match status" value="1"/>
</dbReference>
<evidence type="ECO:0000313" key="2">
    <source>
        <dbReference type="EMBL" id="AIH03877.1"/>
    </source>
</evidence>
<dbReference type="Pfam" id="PF07238">
    <property type="entry name" value="PilZ"/>
    <property type="match status" value="1"/>
</dbReference>
<evidence type="ECO:0000259" key="1">
    <source>
        <dbReference type="Pfam" id="PF07238"/>
    </source>
</evidence>
<dbReference type="eggNOG" id="ENOG5030PS9">
    <property type="taxonomic scope" value="Bacteria"/>
</dbReference>
<dbReference type="STRING" id="289377.HL41_03235"/>
<dbReference type="InterPro" id="IPR009875">
    <property type="entry name" value="PilZ_domain"/>
</dbReference>
<keyword evidence="3" id="KW-1185">Reference proteome</keyword>
<dbReference type="AlphaFoldDB" id="A0A075WYY2"/>
<protein>
    <recommendedName>
        <fullName evidence="1">PilZ domain-containing protein</fullName>
    </recommendedName>
</protein>
<organism evidence="2 3">
    <name type="scientific">Thermodesulfobacterium commune DSM 2178</name>
    <dbReference type="NCBI Taxonomy" id="289377"/>
    <lineage>
        <taxon>Bacteria</taxon>
        <taxon>Pseudomonadati</taxon>
        <taxon>Thermodesulfobacteriota</taxon>
        <taxon>Thermodesulfobacteria</taxon>
        <taxon>Thermodesulfobacteriales</taxon>
        <taxon>Thermodesulfobacteriaceae</taxon>
        <taxon>Thermodesulfobacterium</taxon>
    </lineage>
</organism>
<proteinExistence type="predicted"/>
<dbReference type="SUPFAM" id="SSF141371">
    <property type="entry name" value="PilZ domain-like"/>
    <property type="match status" value="1"/>
</dbReference>
<sequence length="117" mass="13938">MYEKDKRYYTRYKIRLEGKVATEKGQVFQVEILDLSIEGARLKTDRDIPLYEGDIINLLIKWKSSIKCKAEIRWVKTERFNTEFGVKFIEMPMKDRETLTSLISEHALTNLLDTYLR</sequence>
<dbReference type="OrthoDB" id="9805519at2"/>
<feature type="domain" description="PilZ" evidence="1">
    <location>
        <begin position="6"/>
        <end position="103"/>
    </location>
</feature>
<dbReference type="EMBL" id="CP008796">
    <property type="protein sequence ID" value="AIH03877.1"/>
    <property type="molecule type" value="Genomic_DNA"/>
</dbReference>
<dbReference type="HOGENOM" id="CLU_2095729_0_0_0"/>
<dbReference type="Proteomes" id="UP000028481">
    <property type="component" value="Chromosome"/>
</dbReference>